<evidence type="ECO:0000256" key="5">
    <source>
        <dbReference type="ARBA" id="ARBA00022792"/>
    </source>
</evidence>
<evidence type="ECO:0000256" key="9">
    <source>
        <dbReference type="ARBA" id="ARBA00023239"/>
    </source>
</evidence>
<dbReference type="GO" id="GO:0004408">
    <property type="term" value="F:holocytochrome-c synthase activity"/>
    <property type="evidence" value="ECO:0007669"/>
    <property type="project" value="UniProtKB-EC"/>
</dbReference>
<dbReference type="PROSITE" id="PS00822">
    <property type="entry name" value="CYTO_HEME_LYASE_2"/>
    <property type="match status" value="1"/>
</dbReference>
<reference evidence="12" key="1">
    <citation type="submission" date="2020-04" db="EMBL/GenBank/DDBJ databases">
        <title>Analysis of mating type loci in Filobasidium floriforme.</title>
        <authorList>
            <person name="Nowrousian M."/>
        </authorList>
    </citation>
    <scope>NUCLEOTIDE SEQUENCE</scope>
    <source>
        <strain evidence="12">CBS 6242</strain>
    </source>
</reference>
<evidence type="ECO:0000256" key="8">
    <source>
        <dbReference type="ARBA" id="ARBA00023136"/>
    </source>
</evidence>
<dbReference type="InterPro" id="IPR000511">
    <property type="entry name" value="Holocyt_c/c1_synthase"/>
</dbReference>
<dbReference type="EMBL" id="JABELV010000176">
    <property type="protein sequence ID" value="KAG7528602.1"/>
    <property type="molecule type" value="Genomic_DNA"/>
</dbReference>
<sequence length="297" mass="31967">MFGSLWGSKEQPKPAATPASAPAAADASADRCPVDHSTRAAWLAANPGRDSPFQPKAQAVEGFKDAASSTDQDSSSSAPAGPVPSGKRVRRLSEDRVVSSIPRYAPESPVASSSTQASETPSGHSSSDATSEENKWVYPSEGQFFRAMLRKHQAGLYSDGSNPPNPADMQTIVPIHNAVNEKAWAEVLKWEAGQGGDKCGGIRLVSFKGRPKERTPKAWINVALGYTAPFDRHDWVINRCGEEIRYVIDFYSGRPPSSVQPGPNSPAPGNLSFYLDVRPALDGWEGTRLRISKLFGM</sequence>
<keyword evidence="4 10" id="KW-0479">Metal-binding</keyword>
<protein>
    <recommendedName>
        <fullName evidence="10">Holocytochrome c-type synthase</fullName>
        <ecNumber evidence="10">4.4.1.17</ecNumber>
    </recommendedName>
</protein>
<feature type="compositionally biased region" description="Polar residues" evidence="11">
    <location>
        <begin position="110"/>
        <end position="129"/>
    </location>
</feature>
<organism evidence="12 13">
    <name type="scientific">Filobasidium floriforme</name>
    <dbReference type="NCBI Taxonomy" id="5210"/>
    <lineage>
        <taxon>Eukaryota</taxon>
        <taxon>Fungi</taxon>
        <taxon>Dikarya</taxon>
        <taxon>Basidiomycota</taxon>
        <taxon>Agaricomycotina</taxon>
        <taxon>Tremellomycetes</taxon>
        <taxon>Filobasidiales</taxon>
        <taxon>Filobasidiaceae</taxon>
        <taxon>Filobasidium</taxon>
    </lineage>
</organism>
<keyword evidence="5 10" id="KW-0999">Mitochondrion inner membrane</keyword>
<evidence type="ECO:0000313" key="12">
    <source>
        <dbReference type="EMBL" id="KAG7528602.1"/>
    </source>
</evidence>
<keyword evidence="9 10" id="KW-0456">Lyase</keyword>
<accession>A0A8K0JG37</accession>
<feature type="compositionally biased region" description="Low complexity" evidence="11">
    <location>
        <begin position="14"/>
        <end position="27"/>
    </location>
</feature>
<keyword evidence="13" id="KW-1185">Reference proteome</keyword>
<keyword evidence="6 10" id="KW-0408">Iron</keyword>
<keyword evidence="7 10" id="KW-0496">Mitochondrion</keyword>
<dbReference type="GO" id="GO:0046872">
    <property type="term" value="F:metal ion binding"/>
    <property type="evidence" value="ECO:0007669"/>
    <property type="project" value="UniProtKB-KW"/>
</dbReference>
<name>A0A8K0JG37_9TREE</name>
<evidence type="ECO:0000256" key="11">
    <source>
        <dbReference type="SAM" id="MobiDB-lite"/>
    </source>
</evidence>
<comment type="function">
    <text evidence="10">Lyase that catalyzes the covalent linking of the heme group to the cytochrome C apoprotein to produce the mature functional cytochrome.</text>
</comment>
<dbReference type="PANTHER" id="PTHR12743">
    <property type="entry name" value="CYTOCHROME C1 HEME LYASE"/>
    <property type="match status" value="1"/>
</dbReference>
<feature type="compositionally biased region" description="Low complexity" evidence="11">
    <location>
        <begin position="65"/>
        <end position="86"/>
    </location>
</feature>
<comment type="caution">
    <text evidence="12">The sequence shown here is derived from an EMBL/GenBank/DDBJ whole genome shotgun (WGS) entry which is preliminary data.</text>
</comment>
<feature type="compositionally biased region" description="Basic and acidic residues" evidence="11">
    <location>
        <begin position="28"/>
        <end position="38"/>
    </location>
</feature>
<dbReference type="Proteomes" id="UP000812966">
    <property type="component" value="Unassembled WGS sequence"/>
</dbReference>
<comment type="catalytic activity">
    <reaction evidence="10">
        <text>holo-[cytochrome c] = apo-[cytochrome c] + heme b</text>
        <dbReference type="Rhea" id="RHEA:22648"/>
        <dbReference type="Rhea" id="RHEA-COMP:10725"/>
        <dbReference type="Rhea" id="RHEA-COMP:10726"/>
        <dbReference type="ChEBI" id="CHEBI:29950"/>
        <dbReference type="ChEBI" id="CHEBI:60344"/>
        <dbReference type="ChEBI" id="CHEBI:83739"/>
        <dbReference type="EC" id="4.4.1.17"/>
    </reaction>
</comment>
<comment type="subcellular location">
    <subcellularLocation>
        <location evidence="1 10">Mitochondrion inner membrane</location>
    </subcellularLocation>
</comment>
<comment type="similarity">
    <text evidence="2 10">Belongs to the cytochrome c-type heme lyase family.</text>
</comment>
<evidence type="ECO:0000256" key="10">
    <source>
        <dbReference type="RuleBase" id="RU363130"/>
    </source>
</evidence>
<dbReference type="PANTHER" id="PTHR12743:SF0">
    <property type="entry name" value="HOLOCYTOCHROME C-TYPE SYNTHASE"/>
    <property type="match status" value="1"/>
</dbReference>
<evidence type="ECO:0000313" key="13">
    <source>
        <dbReference type="Proteomes" id="UP000812966"/>
    </source>
</evidence>
<evidence type="ECO:0000256" key="7">
    <source>
        <dbReference type="ARBA" id="ARBA00023128"/>
    </source>
</evidence>
<evidence type="ECO:0000256" key="1">
    <source>
        <dbReference type="ARBA" id="ARBA00004273"/>
    </source>
</evidence>
<dbReference type="EC" id="4.4.1.17" evidence="10"/>
<keyword evidence="8 10" id="KW-0472">Membrane</keyword>
<evidence type="ECO:0000256" key="3">
    <source>
        <dbReference type="ARBA" id="ARBA00022617"/>
    </source>
</evidence>
<dbReference type="OrthoDB" id="4243at2759"/>
<keyword evidence="3 10" id="KW-0349">Heme</keyword>
<dbReference type="GO" id="GO:0005743">
    <property type="term" value="C:mitochondrial inner membrane"/>
    <property type="evidence" value="ECO:0007669"/>
    <property type="project" value="UniProtKB-SubCell"/>
</dbReference>
<feature type="region of interest" description="Disordered" evidence="11">
    <location>
        <begin position="1"/>
        <end position="134"/>
    </location>
</feature>
<evidence type="ECO:0000256" key="4">
    <source>
        <dbReference type="ARBA" id="ARBA00022723"/>
    </source>
</evidence>
<gene>
    <name evidence="12" type="ORF">FFLO_06056</name>
</gene>
<dbReference type="AlphaFoldDB" id="A0A8K0JG37"/>
<dbReference type="Pfam" id="PF01265">
    <property type="entry name" value="Cyto_heme_lyase"/>
    <property type="match status" value="1"/>
</dbReference>
<evidence type="ECO:0000256" key="2">
    <source>
        <dbReference type="ARBA" id="ARBA00007255"/>
    </source>
</evidence>
<proteinExistence type="inferred from homology"/>
<evidence type="ECO:0000256" key="6">
    <source>
        <dbReference type="ARBA" id="ARBA00023004"/>
    </source>
</evidence>